<dbReference type="Proteomes" id="UP000297861">
    <property type="component" value="Unassembled WGS sequence"/>
</dbReference>
<dbReference type="OrthoDB" id="8420922at2"/>
<proteinExistence type="predicted"/>
<dbReference type="Pfam" id="PF15610">
    <property type="entry name" value="PRTase_3"/>
    <property type="match status" value="1"/>
</dbReference>
<gene>
    <name evidence="1" type="ORF">E2605_07120</name>
</gene>
<dbReference type="InterPro" id="IPR028944">
    <property type="entry name" value="PRTase_ComF-like"/>
</dbReference>
<keyword evidence="2" id="KW-1185">Reference proteome</keyword>
<dbReference type="STRING" id="1121485.GCA_000426485_02339"/>
<dbReference type="EMBL" id="SOML01000003">
    <property type="protein sequence ID" value="TFD97431.1"/>
    <property type="molecule type" value="Genomic_DNA"/>
</dbReference>
<organism evidence="1 2">
    <name type="scientific">Dysgonomonas capnocytophagoides</name>
    <dbReference type="NCBI Taxonomy" id="45254"/>
    <lineage>
        <taxon>Bacteria</taxon>
        <taxon>Pseudomonadati</taxon>
        <taxon>Bacteroidota</taxon>
        <taxon>Bacteroidia</taxon>
        <taxon>Bacteroidales</taxon>
        <taxon>Dysgonomonadaceae</taxon>
        <taxon>Dysgonomonas</taxon>
    </lineage>
</organism>
<dbReference type="RefSeq" id="WP_134435933.1">
    <property type="nucleotide sequence ID" value="NZ_SOML01000003.1"/>
</dbReference>
<protein>
    <submittedName>
        <fullName evidence="1">Uncharacterized protein</fullName>
    </submittedName>
</protein>
<name>A0A4Y8L599_9BACT</name>
<accession>A0A4Y8L599</accession>
<comment type="caution">
    <text evidence="1">The sequence shown here is derived from an EMBL/GenBank/DDBJ whole genome shotgun (WGS) entry which is preliminary data.</text>
</comment>
<evidence type="ECO:0000313" key="1">
    <source>
        <dbReference type="EMBL" id="TFD97431.1"/>
    </source>
</evidence>
<reference evidence="1 2" key="1">
    <citation type="submission" date="2019-03" db="EMBL/GenBank/DDBJ databases">
        <title>San Antonio Military Medical Center submission to MRSN (WRAIR), pending publication.</title>
        <authorList>
            <person name="Blyth D.M."/>
            <person name="Mccarthy S.L."/>
            <person name="Schall S.E."/>
            <person name="Stam J.A."/>
            <person name="Ong A.C."/>
            <person name="Mcgann P.T."/>
        </authorList>
    </citation>
    <scope>NUCLEOTIDE SEQUENCE [LARGE SCALE GENOMIC DNA]</scope>
    <source>
        <strain evidence="1 2">MRSN571793</strain>
    </source>
</reference>
<sequence length="284" mass="33842">MTLDENYKGRLIHYSGFLIEDEKVFGFSPDDYSKFKHGAENIARKFGADLADRFISECFSRTYDGRQIVVVPSAYSYIPTASYFMMKYFVRKLNVYLYENGYPVVQETKIDRSVTYREDYGEMSAQDRYNLISGDKFHIDKTFLENKILLFLDDIKITGTHERIILKMLNEYHIENDSYMLYFAELVNKSISPKFENFLNNYCISELRDIDRIIKEEEFVFNTRVIKYILNASPEKFNEFICRQSQTFISELYYNCIGNEYFKFEQYLCNLDQLKKLTHVQCIL</sequence>
<dbReference type="AlphaFoldDB" id="A0A4Y8L599"/>
<evidence type="ECO:0000313" key="2">
    <source>
        <dbReference type="Proteomes" id="UP000297861"/>
    </source>
</evidence>